<evidence type="ECO:0000259" key="3">
    <source>
        <dbReference type="Pfam" id="PF04059"/>
    </source>
</evidence>
<evidence type="ECO:0000313" key="5">
    <source>
        <dbReference type="Proteomes" id="UP000825729"/>
    </source>
</evidence>
<feature type="domain" description="Mei2-like C-terminal RNA recognition motif" evidence="3">
    <location>
        <begin position="201"/>
        <end position="269"/>
    </location>
</feature>
<accession>A0AAV7F4J6</accession>
<comment type="caution">
    <text evidence="4">The sequence shown here is derived from an EMBL/GenBank/DDBJ whole genome shotgun (WGS) entry which is preliminary data.</text>
</comment>
<dbReference type="InterPro" id="IPR035979">
    <property type="entry name" value="RBD_domain_sf"/>
</dbReference>
<organism evidence="4 5">
    <name type="scientific">Aristolochia fimbriata</name>
    <name type="common">White veined hardy Dutchman's pipe vine</name>
    <dbReference type="NCBI Taxonomy" id="158543"/>
    <lineage>
        <taxon>Eukaryota</taxon>
        <taxon>Viridiplantae</taxon>
        <taxon>Streptophyta</taxon>
        <taxon>Embryophyta</taxon>
        <taxon>Tracheophyta</taxon>
        <taxon>Spermatophyta</taxon>
        <taxon>Magnoliopsida</taxon>
        <taxon>Magnoliidae</taxon>
        <taxon>Piperales</taxon>
        <taxon>Aristolochiaceae</taxon>
        <taxon>Aristolochia</taxon>
    </lineage>
</organism>
<proteinExistence type="predicted"/>
<dbReference type="GO" id="GO:0003723">
    <property type="term" value="F:RNA binding"/>
    <property type="evidence" value="ECO:0007669"/>
    <property type="project" value="UniProtKB-KW"/>
</dbReference>
<evidence type="ECO:0000313" key="4">
    <source>
        <dbReference type="EMBL" id="KAG9455245.1"/>
    </source>
</evidence>
<evidence type="ECO:0000256" key="1">
    <source>
        <dbReference type="ARBA" id="ARBA00022884"/>
    </source>
</evidence>
<dbReference type="PANTHER" id="PTHR23189">
    <property type="entry name" value="RNA RECOGNITION MOTIF-CONTAINING"/>
    <property type="match status" value="1"/>
</dbReference>
<dbReference type="Gene3D" id="3.30.70.330">
    <property type="match status" value="1"/>
</dbReference>
<dbReference type="AlphaFoldDB" id="A0AAV7F4J6"/>
<feature type="compositionally biased region" description="Polar residues" evidence="2">
    <location>
        <begin position="287"/>
        <end position="296"/>
    </location>
</feature>
<keyword evidence="1" id="KW-0694">RNA-binding</keyword>
<protein>
    <recommendedName>
        <fullName evidence="3">Mei2-like C-terminal RNA recognition motif domain-containing protein</fullName>
    </recommendedName>
</protein>
<dbReference type="InterPro" id="IPR012677">
    <property type="entry name" value="Nucleotide-bd_a/b_plait_sf"/>
</dbReference>
<reference evidence="4 5" key="1">
    <citation type="submission" date="2021-07" db="EMBL/GenBank/DDBJ databases">
        <title>The Aristolochia fimbriata genome: insights into angiosperm evolution, floral development and chemical biosynthesis.</title>
        <authorList>
            <person name="Jiao Y."/>
        </authorList>
    </citation>
    <scope>NUCLEOTIDE SEQUENCE [LARGE SCALE GENOMIC DNA]</scope>
    <source>
        <strain evidence="4">IBCAS-2021</strain>
        <tissue evidence="4">Leaf</tissue>
    </source>
</reference>
<evidence type="ECO:0000256" key="2">
    <source>
        <dbReference type="SAM" id="MobiDB-lite"/>
    </source>
</evidence>
<feature type="region of interest" description="Disordered" evidence="2">
    <location>
        <begin position="286"/>
        <end position="311"/>
    </location>
</feature>
<keyword evidence="5" id="KW-1185">Reference proteome</keyword>
<dbReference type="SUPFAM" id="SSF54928">
    <property type="entry name" value="RNA-binding domain, RBD"/>
    <property type="match status" value="1"/>
</dbReference>
<sequence>MLNPNAPSFHHRRPAFVRPVFYPPPPPPPLLPRPVLDFPYRLPAPVLLPSVNVFYDKCYVAQKFFSVPFPPPPTVYSEKTCTDPNNDVLQPPVSTTLGTEANTEIREAMRKTSFSVRDPRARRRKVLQVWTAKGSSHRSLCTYKAPDFDDACPTTVMIKNIPNRVSRDKLIEILDLHCVEMNKRGGEEAEKSSSQPPLFSEYDFVYLPMDFRNHCNLGYGFVNFTTRGGAIAFYNTYHSYKWEIYQSKKVCQVSSARIQGKAALVERFKNTTFVCHSDDYLPVQFTPPRNGSTSLSPPVLVGSRGSNREAS</sequence>
<name>A0AAV7F4J6_ARIFI</name>
<dbReference type="InterPro" id="IPR007201">
    <property type="entry name" value="Mei2-like_Rrm_C"/>
</dbReference>
<dbReference type="EMBL" id="JAINDJ010000003">
    <property type="protein sequence ID" value="KAG9455245.1"/>
    <property type="molecule type" value="Genomic_DNA"/>
</dbReference>
<dbReference type="Proteomes" id="UP000825729">
    <property type="component" value="Unassembled WGS sequence"/>
</dbReference>
<gene>
    <name evidence="4" type="ORF">H6P81_008149</name>
</gene>
<dbReference type="Pfam" id="PF04059">
    <property type="entry name" value="RRM_2"/>
    <property type="match status" value="1"/>
</dbReference>